<keyword evidence="7 9" id="KW-0811">Translocation</keyword>
<dbReference type="Gene3D" id="1.20.5.1030">
    <property type="entry name" value="Preprotein translocase secy subunit"/>
    <property type="match status" value="1"/>
</dbReference>
<proteinExistence type="inferred from homology"/>
<evidence type="ECO:0000313" key="10">
    <source>
        <dbReference type="EMBL" id="KKR87796.1"/>
    </source>
</evidence>
<keyword evidence="3 9" id="KW-1003">Cell membrane</keyword>
<reference evidence="10 11" key="1">
    <citation type="journal article" date="2015" name="Nature">
        <title>rRNA introns, odd ribosomes, and small enigmatic genomes across a large radiation of phyla.</title>
        <authorList>
            <person name="Brown C.T."/>
            <person name="Hug L.A."/>
            <person name="Thomas B.C."/>
            <person name="Sharon I."/>
            <person name="Castelle C.J."/>
            <person name="Singh A."/>
            <person name="Wilkins M.J."/>
            <person name="Williams K.H."/>
            <person name="Banfield J.F."/>
        </authorList>
    </citation>
    <scope>NUCLEOTIDE SEQUENCE [LARGE SCALE GENOMIC DNA]</scope>
</reference>
<protein>
    <recommendedName>
        <fullName evidence="9">Protein translocase subunit SecE</fullName>
    </recommendedName>
</protein>
<comment type="subcellular location">
    <subcellularLocation>
        <location evidence="9">Cell membrane</location>
        <topology evidence="9">Single-pass membrane protein</topology>
    </subcellularLocation>
    <subcellularLocation>
        <location evidence="1">Membrane</location>
    </subcellularLocation>
</comment>
<dbReference type="PANTHER" id="PTHR33910:SF1">
    <property type="entry name" value="PROTEIN TRANSLOCASE SUBUNIT SECE"/>
    <property type="match status" value="1"/>
</dbReference>
<dbReference type="InterPro" id="IPR005807">
    <property type="entry name" value="SecE_bac"/>
</dbReference>
<comment type="similarity">
    <text evidence="9">Belongs to the SecE/SEC61-gamma family.</text>
</comment>
<gene>
    <name evidence="9" type="primary">secE</name>
    <name evidence="10" type="ORF">UU35_C0001G0077</name>
</gene>
<name>A0A0G0UJV2_9BACT</name>
<dbReference type="GO" id="GO:0006605">
    <property type="term" value="P:protein targeting"/>
    <property type="evidence" value="ECO:0007669"/>
    <property type="project" value="UniProtKB-UniRule"/>
</dbReference>
<dbReference type="EMBL" id="LCAH01000001">
    <property type="protein sequence ID" value="KKR87796.1"/>
    <property type="molecule type" value="Genomic_DNA"/>
</dbReference>
<dbReference type="GO" id="GO:0008320">
    <property type="term" value="F:protein transmembrane transporter activity"/>
    <property type="evidence" value="ECO:0007669"/>
    <property type="project" value="UniProtKB-UniRule"/>
</dbReference>
<dbReference type="GO" id="GO:0043952">
    <property type="term" value="P:protein transport by the Sec complex"/>
    <property type="evidence" value="ECO:0007669"/>
    <property type="project" value="UniProtKB-UniRule"/>
</dbReference>
<evidence type="ECO:0000256" key="4">
    <source>
        <dbReference type="ARBA" id="ARBA00022692"/>
    </source>
</evidence>
<evidence type="ECO:0000256" key="1">
    <source>
        <dbReference type="ARBA" id="ARBA00004370"/>
    </source>
</evidence>
<dbReference type="GO" id="GO:0009306">
    <property type="term" value="P:protein secretion"/>
    <property type="evidence" value="ECO:0007669"/>
    <property type="project" value="UniProtKB-UniRule"/>
</dbReference>
<comment type="caution">
    <text evidence="10">The sequence shown here is derived from an EMBL/GenBank/DDBJ whole genome shotgun (WGS) entry which is preliminary data.</text>
</comment>
<evidence type="ECO:0000313" key="11">
    <source>
        <dbReference type="Proteomes" id="UP000034616"/>
    </source>
</evidence>
<dbReference type="HAMAP" id="MF_00422">
    <property type="entry name" value="SecE"/>
    <property type="match status" value="1"/>
</dbReference>
<comment type="subunit">
    <text evidence="9">Component of the Sec protein translocase complex. Heterotrimer consisting of SecY, SecE and SecG subunits. The heterotrimers can form oligomers, although 1 heterotrimer is thought to be able to translocate proteins. Interacts with the ribosome. Interacts with SecDF, and other proteins may be involved. Interacts with SecA.</text>
</comment>
<dbReference type="GO" id="GO:0005886">
    <property type="term" value="C:plasma membrane"/>
    <property type="evidence" value="ECO:0007669"/>
    <property type="project" value="UniProtKB-SubCell"/>
</dbReference>
<keyword evidence="4 9" id="KW-0812">Transmembrane</keyword>
<dbReference type="Pfam" id="PF00584">
    <property type="entry name" value="SecE"/>
    <property type="match status" value="1"/>
</dbReference>
<dbReference type="GO" id="GO:0065002">
    <property type="term" value="P:intracellular protein transmembrane transport"/>
    <property type="evidence" value="ECO:0007669"/>
    <property type="project" value="UniProtKB-UniRule"/>
</dbReference>
<evidence type="ECO:0000256" key="3">
    <source>
        <dbReference type="ARBA" id="ARBA00022475"/>
    </source>
</evidence>
<dbReference type="PROSITE" id="PS01067">
    <property type="entry name" value="SECE_SEC61G"/>
    <property type="match status" value="1"/>
</dbReference>
<keyword evidence="8 9" id="KW-0472">Membrane</keyword>
<keyword evidence="6 9" id="KW-1133">Transmembrane helix</keyword>
<dbReference type="InterPro" id="IPR001901">
    <property type="entry name" value="Translocase_SecE/Sec61-g"/>
</dbReference>
<dbReference type="PANTHER" id="PTHR33910">
    <property type="entry name" value="PROTEIN TRANSLOCASE SUBUNIT SECE"/>
    <property type="match status" value="1"/>
</dbReference>
<dbReference type="AlphaFoldDB" id="A0A0G0UJV2"/>
<evidence type="ECO:0000256" key="5">
    <source>
        <dbReference type="ARBA" id="ARBA00022927"/>
    </source>
</evidence>
<organism evidence="10 11">
    <name type="scientific">Candidatus Uhrbacteria bacterium GW2011_GWC2_41_11</name>
    <dbReference type="NCBI Taxonomy" id="1618985"/>
    <lineage>
        <taxon>Bacteria</taxon>
        <taxon>Candidatus Uhriibacteriota</taxon>
    </lineage>
</organism>
<keyword evidence="5 9" id="KW-0653">Protein transport</keyword>
<dbReference type="Proteomes" id="UP000034616">
    <property type="component" value="Unassembled WGS sequence"/>
</dbReference>
<accession>A0A0G0UJV2</accession>
<evidence type="ECO:0000256" key="8">
    <source>
        <dbReference type="ARBA" id="ARBA00023136"/>
    </source>
</evidence>
<keyword evidence="2 9" id="KW-0813">Transport</keyword>
<evidence type="ECO:0000256" key="7">
    <source>
        <dbReference type="ARBA" id="ARBA00023010"/>
    </source>
</evidence>
<evidence type="ECO:0000256" key="2">
    <source>
        <dbReference type="ARBA" id="ARBA00022448"/>
    </source>
</evidence>
<evidence type="ECO:0000256" key="6">
    <source>
        <dbReference type="ARBA" id="ARBA00022989"/>
    </source>
</evidence>
<sequence length="71" mass="8324">MTQETTQKRFNLLTYLRESKEEFSKVTWPSRKETFRYSLLIIIGCTILAAFIAFLDWTFTLGLNKLIDLAS</sequence>
<comment type="function">
    <text evidence="9">Essential subunit of the Sec protein translocation channel SecYEG. Clamps together the 2 halves of SecY. May contact the channel plug during translocation.</text>
</comment>
<dbReference type="NCBIfam" id="TIGR00964">
    <property type="entry name" value="secE_bact"/>
    <property type="match status" value="1"/>
</dbReference>
<dbReference type="InterPro" id="IPR038379">
    <property type="entry name" value="SecE_sf"/>
</dbReference>
<feature type="transmembrane region" description="Helical" evidence="9">
    <location>
        <begin position="35"/>
        <end position="55"/>
    </location>
</feature>
<evidence type="ECO:0000256" key="9">
    <source>
        <dbReference type="HAMAP-Rule" id="MF_00422"/>
    </source>
</evidence>